<keyword evidence="3" id="KW-1003">Cell membrane</keyword>
<feature type="transmembrane region" description="Helical" evidence="8">
    <location>
        <begin position="409"/>
        <end position="430"/>
    </location>
</feature>
<keyword evidence="4" id="KW-0762">Sugar transport</keyword>
<dbReference type="InterPro" id="IPR020846">
    <property type="entry name" value="MFS_dom"/>
</dbReference>
<dbReference type="GO" id="GO:0005886">
    <property type="term" value="C:plasma membrane"/>
    <property type="evidence" value="ECO:0007669"/>
    <property type="project" value="UniProtKB-SubCell"/>
</dbReference>
<evidence type="ECO:0000259" key="9">
    <source>
        <dbReference type="PROSITE" id="PS50850"/>
    </source>
</evidence>
<dbReference type="PROSITE" id="PS50850">
    <property type="entry name" value="MFS"/>
    <property type="match status" value="1"/>
</dbReference>
<dbReference type="PANTHER" id="PTHR48021:SF33">
    <property type="entry name" value="AT22075P-RELATED"/>
    <property type="match status" value="1"/>
</dbReference>
<protein>
    <submittedName>
        <fullName evidence="11">Facilitated trehalose transporter Tret1 isoform X1</fullName>
    </submittedName>
</protein>
<accession>A0A6P4JRY7</accession>
<feature type="domain" description="Major facilitator superfamily (MFS) profile" evidence="9">
    <location>
        <begin position="24"/>
        <end position="462"/>
    </location>
</feature>
<proteinExistence type="predicted"/>
<feature type="transmembrane region" description="Helical" evidence="8">
    <location>
        <begin position="273"/>
        <end position="293"/>
    </location>
</feature>
<sequence length="468" mass="51072">MTFDTSQPQKLSLFSARYRWQIIATMTVHIMTLTHGIAVGWLSPSLRLLGSDHSPLGDPLTITEASWVGSLIGLGSMTGNIVFGLLIDRLGRKLCMYFLAIPNMMYWILIYTAQDVTYLYAGRFLAGMSGGGCYVVLPIFIAEIADNSVRGALSSMAMMYVSMGMMVGFALASYLSYYLMPCIIIALPVVFMLAIFGLAETPQFLLRRGQDVKAEKSFYFYKNLRPPPAGDKESSHHDAAKIEFDTFRLQVLSGGVTESITWRDFINAPTLKIFGLIFVLIVCNQLSGSFAIFNYTSHIFAELGNKLDPNTSTIVVGAAQLVGILCAVALVDRLGRRVLLLTSMGGMGLGELAIALLKTFASEEFLDQNGWLPLVIMCLVAAIASLGVIALIFVIIIELLPAKIRSIGTSLSMATFSGFIFVALKIYPIMINDHGLAATMFMSAGMCFFGFVVLGILLPETKGRLLTH</sequence>
<dbReference type="SUPFAM" id="SSF103473">
    <property type="entry name" value="MFS general substrate transporter"/>
    <property type="match status" value="1"/>
</dbReference>
<feature type="transmembrane region" description="Helical" evidence="8">
    <location>
        <begin position="65"/>
        <end position="87"/>
    </location>
</feature>
<evidence type="ECO:0000256" key="4">
    <source>
        <dbReference type="ARBA" id="ARBA00022597"/>
    </source>
</evidence>
<evidence type="ECO:0000256" key="7">
    <source>
        <dbReference type="ARBA" id="ARBA00023136"/>
    </source>
</evidence>
<dbReference type="InterPro" id="IPR050549">
    <property type="entry name" value="MFS_Trehalose_Transporter"/>
</dbReference>
<name>A0A6P4JRY7_DROKI</name>
<feature type="transmembrane region" description="Helical" evidence="8">
    <location>
        <begin position="313"/>
        <end position="331"/>
    </location>
</feature>
<evidence type="ECO:0000256" key="6">
    <source>
        <dbReference type="ARBA" id="ARBA00022989"/>
    </source>
</evidence>
<keyword evidence="7 8" id="KW-0472">Membrane</keyword>
<evidence type="ECO:0000313" key="11">
    <source>
        <dbReference type="RefSeq" id="XP_017037449.1"/>
    </source>
</evidence>
<evidence type="ECO:0000256" key="2">
    <source>
        <dbReference type="ARBA" id="ARBA00022448"/>
    </source>
</evidence>
<dbReference type="Pfam" id="PF00083">
    <property type="entry name" value="Sugar_tr"/>
    <property type="match status" value="1"/>
</dbReference>
<feature type="transmembrane region" description="Helical" evidence="8">
    <location>
        <begin position="94"/>
        <end position="114"/>
    </location>
</feature>
<feature type="transmembrane region" description="Helical" evidence="8">
    <location>
        <begin position="371"/>
        <end position="397"/>
    </location>
</feature>
<evidence type="ECO:0000256" key="3">
    <source>
        <dbReference type="ARBA" id="ARBA00022475"/>
    </source>
</evidence>
<gene>
    <name evidence="11" type="primary">LOC108085392</name>
</gene>
<dbReference type="OrthoDB" id="6612291at2759"/>
<dbReference type="GeneID" id="108085392"/>
<dbReference type="AlphaFoldDB" id="A0A6P4JRY7"/>
<dbReference type="InterPro" id="IPR044775">
    <property type="entry name" value="MFS_ERD6/Tret1-like"/>
</dbReference>
<feature type="transmembrane region" description="Helical" evidence="8">
    <location>
        <begin position="436"/>
        <end position="458"/>
    </location>
</feature>
<dbReference type="PROSITE" id="PS00216">
    <property type="entry name" value="SUGAR_TRANSPORT_1"/>
    <property type="match status" value="1"/>
</dbReference>
<organism evidence="10 11">
    <name type="scientific">Drosophila kikkawai</name>
    <name type="common">Fruit fly</name>
    <dbReference type="NCBI Taxonomy" id="30033"/>
    <lineage>
        <taxon>Eukaryota</taxon>
        <taxon>Metazoa</taxon>
        <taxon>Ecdysozoa</taxon>
        <taxon>Arthropoda</taxon>
        <taxon>Hexapoda</taxon>
        <taxon>Insecta</taxon>
        <taxon>Pterygota</taxon>
        <taxon>Neoptera</taxon>
        <taxon>Endopterygota</taxon>
        <taxon>Diptera</taxon>
        <taxon>Brachycera</taxon>
        <taxon>Muscomorpha</taxon>
        <taxon>Ephydroidea</taxon>
        <taxon>Drosophilidae</taxon>
        <taxon>Drosophila</taxon>
        <taxon>Sophophora</taxon>
    </lineage>
</organism>
<dbReference type="InterPro" id="IPR036259">
    <property type="entry name" value="MFS_trans_sf"/>
</dbReference>
<dbReference type="Gene3D" id="1.20.1250.20">
    <property type="entry name" value="MFS general substrate transporter like domains"/>
    <property type="match status" value="1"/>
</dbReference>
<dbReference type="CDD" id="cd17358">
    <property type="entry name" value="MFS_GLUT6_8_Class3_like"/>
    <property type="match status" value="1"/>
</dbReference>
<keyword evidence="6 8" id="KW-1133">Transmembrane helix</keyword>
<feature type="transmembrane region" description="Helical" evidence="8">
    <location>
        <begin position="338"/>
        <end position="359"/>
    </location>
</feature>
<dbReference type="PANTHER" id="PTHR48021">
    <property type="match status" value="1"/>
</dbReference>
<feature type="transmembrane region" description="Helical" evidence="8">
    <location>
        <begin position="178"/>
        <end position="199"/>
    </location>
</feature>
<dbReference type="InterPro" id="IPR005828">
    <property type="entry name" value="MFS_sugar_transport-like"/>
</dbReference>
<dbReference type="Proteomes" id="UP001652661">
    <property type="component" value="Chromosome 3R"/>
</dbReference>
<reference evidence="11" key="1">
    <citation type="submission" date="2025-08" db="UniProtKB">
        <authorList>
            <consortium name="RefSeq"/>
        </authorList>
    </citation>
    <scope>IDENTIFICATION</scope>
    <source>
        <strain evidence="11">14028-0561.14</strain>
        <tissue evidence="11">Whole fly</tissue>
    </source>
</reference>
<keyword evidence="10" id="KW-1185">Reference proteome</keyword>
<dbReference type="RefSeq" id="XP_017037449.1">
    <property type="nucleotide sequence ID" value="XM_017181960.3"/>
</dbReference>
<comment type="subcellular location">
    <subcellularLocation>
        <location evidence="1">Cell membrane</location>
        <topology evidence="1">Multi-pass membrane protein</topology>
    </subcellularLocation>
</comment>
<dbReference type="InterPro" id="IPR005829">
    <property type="entry name" value="Sugar_transporter_CS"/>
</dbReference>
<evidence type="ECO:0000256" key="5">
    <source>
        <dbReference type="ARBA" id="ARBA00022692"/>
    </source>
</evidence>
<evidence type="ECO:0000256" key="8">
    <source>
        <dbReference type="SAM" id="Phobius"/>
    </source>
</evidence>
<dbReference type="GO" id="GO:0051119">
    <property type="term" value="F:sugar transmembrane transporter activity"/>
    <property type="evidence" value="ECO:0007669"/>
    <property type="project" value="InterPro"/>
</dbReference>
<feature type="transmembrane region" description="Helical" evidence="8">
    <location>
        <begin position="20"/>
        <end position="42"/>
    </location>
</feature>
<dbReference type="PROSITE" id="PS00217">
    <property type="entry name" value="SUGAR_TRANSPORT_2"/>
    <property type="match status" value="1"/>
</dbReference>
<feature type="transmembrane region" description="Helical" evidence="8">
    <location>
        <begin position="120"/>
        <end position="141"/>
    </location>
</feature>
<evidence type="ECO:0000313" key="10">
    <source>
        <dbReference type="Proteomes" id="UP001652661"/>
    </source>
</evidence>
<keyword evidence="2" id="KW-0813">Transport</keyword>
<dbReference type="FunFam" id="1.20.1250.20:FF:000218">
    <property type="entry name" value="facilitated trehalose transporter Tret1"/>
    <property type="match status" value="1"/>
</dbReference>
<evidence type="ECO:0000256" key="1">
    <source>
        <dbReference type="ARBA" id="ARBA00004651"/>
    </source>
</evidence>
<keyword evidence="5 8" id="KW-0812">Transmembrane</keyword>
<feature type="transmembrane region" description="Helical" evidence="8">
    <location>
        <begin position="153"/>
        <end position="172"/>
    </location>
</feature>